<evidence type="ECO:0000313" key="3">
    <source>
        <dbReference type="Proteomes" id="UP000004995"/>
    </source>
</evidence>
<name>K3ZAA9_SETIT</name>
<dbReference type="AlphaFoldDB" id="K3ZAA9"/>
<proteinExistence type="predicted"/>
<protein>
    <submittedName>
        <fullName evidence="2">Uncharacterized protein</fullName>
    </submittedName>
</protein>
<feature type="compositionally biased region" description="Basic and acidic residues" evidence="1">
    <location>
        <begin position="141"/>
        <end position="157"/>
    </location>
</feature>
<evidence type="ECO:0000256" key="1">
    <source>
        <dbReference type="SAM" id="MobiDB-lite"/>
    </source>
</evidence>
<dbReference type="HOGENOM" id="CLU_1605539_0_0_1"/>
<dbReference type="InParanoid" id="K3ZAA9"/>
<dbReference type="Proteomes" id="UP000004995">
    <property type="component" value="Unassembled WGS sequence"/>
</dbReference>
<dbReference type="EMBL" id="AGNK02001997">
    <property type="status" value="NOT_ANNOTATED_CDS"/>
    <property type="molecule type" value="Genomic_DNA"/>
</dbReference>
<keyword evidence="3" id="KW-1185">Reference proteome</keyword>
<dbReference type="EnsemblPlants" id="KQL16502">
    <property type="protein sequence ID" value="KQL16502"/>
    <property type="gene ID" value="SETIT_023480mg"/>
</dbReference>
<feature type="region of interest" description="Disordered" evidence="1">
    <location>
        <begin position="110"/>
        <end position="166"/>
    </location>
</feature>
<accession>K3ZAA9</accession>
<sequence length="166" mass="17476">MQLQHTLLHERTLSSTPSVVISPAGRRSWVVAYTRAGRSPAALLPVRARPGVGRSLAGASVAARRPVLFQRLVGDLALARPQRRQQAAAAELRRHLVLQSPAVPLAATIKGARGGDPCPGGADDDGHPAAAVLVSGGRTGRRGEQEGGGKEEEDREGRARRHCAQV</sequence>
<evidence type="ECO:0000313" key="2">
    <source>
        <dbReference type="EnsemblPlants" id="KQL16502"/>
    </source>
</evidence>
<reference evidence="2" key="2">
    <citation type="submission" date="2018-08" db="UniProtKB">
        <authorList>
            <consortium name="EnsemblPlants"/>
        </authorList>
    </citation>
    <scope>IDENTIFICATION</scope>
    <source>
        <strain evidence="2">Yugu1</strain>
    </source>
</reference>
<dbReference type="Gramene" id="KQL16502">
    <property type="protein sequence ID" value="KQL16502"/>
    <property type="gene ID" value="SETIT_023480mg"/>
</dbReference>
<reference evidence="3" key="1">
    <citation type="journal article" date="2012" name="Nat. Biotechnol.">
        <title>Reference genome sequence of the model plant Setaria.</title>
        <authorList>
            <person name="Bennetzen J.L."/>
            <person name="Schmutz J."/>
            <person name="Wang H."/>
            <person name="Percifield R."/>
            <person name="Hawkins J."/>
            <person name="Pontaroli A.C."/>
            <person name="Estep M."/>
            <person name="Feng L."/>
            <person name="Vaughn J.N."/>
            <person name="Grimwood J."/>
            <person name="Jenkins J."/>
            <person name="Barry K."/>
            <person name="Lindquist E."/>
            <person name="Hellsten U."/>
            <person name="Deshpande S."/>
            <person name="Wang X."/>
            <person name="Wu X."/>
            <person name="Mitros T."/>
            <person name="Triplett J."/>
            <person name="Yang X."/>
            <person name="Ye C.Y."/>
            <person name="Mauro-Herrera M."/>
            <person name="Wang L."/>
            <person name="Li P."/>
            <person name="Sharma M."/>
            <person name="Sharma R."/>
            <person name="Ronald P.C."/>
            <person name="Panaud O."/>
            <person name="Kellogg E.A."/>
            <person name="Brutnell T.P."/>
            <person name="Doust A.N."/>
            <person name="Tuskan G.A."/>
            <person name="Rokhsar D."/>
            <person name="Devos K.M."/>
        </authorList>
    </citation>
    <scope>NUCLEOTIDE SEQUENCE [LARGE SCALE GENOMIC DNA]</scope>
    <source>
        <strain evidence="3">cv. Yugu1</strain>
    </source>
</reference>
<organism evidence="2 3">
    <name type="scientific">Setaria italica</name>
    <name type="common">Foxtail millet</name>
    <name type="synonym">Panicum italicum</name>
    <dbReference type="NCBI Taxonomy" id="4555"/>
    <lineage>
        <taxon>Eukaryota</taxon>
        <taxon>Viridiplantae</taxon>
        <taxon>Streptophyta</taxon>
        <taxon>Embryophyta</taxon>
        <taxon>Tracheophyta</taxon>
        <taxon>Spermatophyta</taxon>
        <taxon>Magnoliopsida</taxon>
        <taxon>Liliopsida</taxon>
        <taxon>Poales</taxon>
        <taxon>Poaceae</taxon>
        <taxon>PACMAD clade</taxon>
        <taxon>Panicoideae</taxon>
        <taxon>Panicodae</taxon>
        <taxon>Paniceae</taxon>
        <taxon>Cenchrinae</taxon>
        <taxon>Setaria</taxon>
    </lineage>
</organism>